<feature type="compositionally biased region" description="Low complexity" evidence="4">
    <location>
        <begin position="67"/>
        <end position="85"/>
    </location>
</feature>
<dbReference type="Proteomes" id="UP000579945">
    <property type="component" value="Unassembled WGS sequence"/>
</dbReference>
<dbReference type="InterPro" id="IPR027417">
    <property type="entry name" value="P-loop_NTPase"/>
</dbReference>
<name>A0A7W5VKI4_9ACTN</name>
<evidence type="ECO:0000256" key="3">
    <source>
        <dbReference type="ARBA" id="ARBA00022840"/>
    </source>
</evidence>
<accession>A0A7W5VKI4</accession>
<proteinExistence type="predicted"/>
<reference evidence="6 7" key="1">
    <citation type="submission" date="2020-08" db="EMBL/GenBank/DDBJ databases">
        <title>Sequencing the genomes of 1000 actinobacteria strains.</title>
        <authorList>
            <person name="Klenk H.-P."/>
        </authorList>
    </citation>
    <scope>NUCLEOTIDE SEQUENCE [LARGE SCALE GENOMIC DNA]</scope>
    <source>
        <strain evidence="6 7">DSM 44320</strain>
    </source>
</reference>
<evidence type="ECO:0000313" key="6">
    <source>
        <dbReference type="EMBL" id="MBB3733753.1"/>
    </source>
</evidence>
<evidence type="ECO:0000256" key="2">
    <source>
        <dbReference type="ARBA" id="ARBA00022741"/>
    </source>
</evidence>
<dbReference type="GO" id="GO:0015833">
    <property type="term" value="P:peptide transport"/>
    <property type="evidence" value="ECO:0007669"/>
    <property type="project" value="InterPro"/>
</dbReference>
<dbReference type="GO" id="GO:0005524">
    <property type="term" value="F:ATP binding"/>
    <property type="evidence" value="ECO:0007669"/>
    <property type="project" value="UniProtKB-KW"/>
</dbReference>
<feature type="region of interest" description="Disordered" evidence="4">
    <location>
        <begin position="66"/>
        <end position="85"/>
    </location>
</feature>
<keyword evidence="7" id="KW-1185">Reference proteome</keyword>
<keyword evidence="2" id="KW-0547">Nucleotide-binding</keyword>
<evidence type="ECO:0000259" key="5">
    <source>
        <dbReference type="Pfam" id="PF08352"/>
    </source>
</evidence>
<comment type="caution">
    <text evidence="6">The sequence shown here is derived from an EMBL/GenBank/DDBJ whole genome shotgun (WGS) entry which is preliminary data.</text>
</comment>
<dbReference type="InterPro" id="IPR013563">
    <property type="entry name" value="Oligopep_ABC_C"/>
</dbReference>
<protein>
    <submittedName>
        <fullName evidence="6">Oligopeptide/dipeptide ABC transporter ATP-binding protein</fullName>
    </submittedName>
</protein>
<dbReference type="EMBL" id="JACIBV010000003">
    <property type="protein sequence ID" value="MBB3733753.1"/>
    <property type="molecule type" value="Genomic_DNA"/>
</dbReference>
<gene>
    <name evidence="6" type="ORF">FHR33_009706</name>
</gene>
<evidence type="ECO:0000256" key="4">
    <source>
        <dbReference type="SAM" id="MobiDB-lite"/>
    </source>
</evidence>
<keyword evidence="1" id="KW-0813">Transport</keyword>
<dbReference type="Pfam" id="PF08352">
    <property type="entry name" value="oligo_HPY"/>
    <property type="match status" value="1"/>
</dbReference>
<dbReference type="NCBIfam" id="TIGR01727">
    <property type="entry name" value="oligo_HPY"/>
    <property type="match status" value="1"/>
</dbReference>
<organism evidence="6 7">
    <name type="scientific">Nonomuraea dietziae</name>
    <dbReference type="NCBI Taxonomy" id="65515"/>
    <lineage>
        <taxon>Bacteria</taxon>
        <taxon>Bacillati</taxon>
        <taxon>Actinomycetota</taxon>
        <taxon>Actinomycetes</taxon>
        <taxon>Streptosporangiales</taxon>
        <taxon>Streptosporangiaceae</taxon>
        <taxon>Nonomuraea</taxon>
    </lineage>
</organism>
<dbReference type="AlphaFoldDB" id="A0A7W5VKI4"/>
<evidence type="ECO:0000313" key="7">
    <source>
        <dbReference type="Proteomes" id="UP000579945"/>
    </source>
</evidence>
<dbReference type="Gene3D" id="3.40.50.300">
    <property type="entry name" value="P-loop containing nucleotide triphosphate hydrolases"/>
    <property type="match status" value="1"/>
</dbReference>
<feature type="domain" description="Oligopeptide/dipeptide ABC transporter C-terminal" evidence="5">
    <location>
        <begin position="10"/>
        <end position="60"/>
    </location>
</feature>
<evidence type="ECO:0000256" key="1">
    <source>
        <dbReference type="ARBA" id="ARBA00022448"/>
    </source>
</evidence>
<keyword evidence="3 6" id="KW-0067">ATP-binding</keyword>
<sequence>MAVIYLGRIVESGPVEQVLTTPRHPYTQALLSVLPESPERIVLTGETPDPTRIPGGYRFRRHDLTLASPRSRGRAMSAGRGSRVR</sequence>